<dbReference type="EMBL" id="UFVS01000001">
    <property type="protein sequence ID" value="SUX45144.1"/>
    <property type="molecule type" value="Genomic_DNA"/>
</dbReference>
<reference evidence="2 4" key="1">
    <citation type="submission" date="2017-01" db="EMBL/GenBank/DDBJ databases">
        <authorList>
            <person name="Varghese N."/>
            <person name="Submissions S."/>
        </authorList>
    </citation>
    <scope>NUCLEOTIDE SEQUENCE [LARGE SCALE GENOMIC DNA]</scope>
    <source>
        <strain evidence="2 4">ATCC 27950</strain>
    </source>
</reference>
<feature type="transmembrane region" description="Helical" evidence="1">
    <location>
        <begin position="45"/>
        <end position="64"/>
    </location>
</feature>
<reference evidence="3 5" key="2">
    <citation type="submission" date="2018-06" db="EMBL/GenBank/DDBJ databases">
        <authorList>
            <consortium name="Pathogen Informatics"/>
            <person name="Doyle S."/>
        </authorList>
    </citation>
    <scope>NUCLEOTIDE SEQUENCE [LARGE SCALE GENOMIC DNA]</scope>
    <source>
        <strain evidence="3 5">NCTC13560</strain>
    </source>
</reference>
<keyword evidence="1" id="KW-0472">Membrane</keyword>
<accession>A0A381FF72</accession>
<dbReference type="Proteomes" id="UP000185725">
    <property type="component" value="Unassembled WGS sequence"/>
</dbReference>
<dbReference type="EMBL" id="FTMF01000002">
    <property type="protein sequence ID" value="SIQ02165.1"/>
    <property type="molecule type" value="Genomic_DNA"/>
</dbReference>
<name>A0A381FF72_9FLAO</name>
<evidence type="ECO:0000313" key="3">
    <source>
        <dbReference type="EMBL" id="SUX45144.1"/>
    </source>
</evidence>
<keyword evidence="4" id="KW-1185">Reference proteome</keyword>
<evidence type="ECO:0000313" key="5">
    <source>
        <dbReference type="Proteomes" id="UP000255231"/>
    </source>
</evidence>
<protein>
    <submittedName>
        <fullName evidence="3">Uncharacterized protein</fullName>
    </submittedName>
</protein>
<dbReference type="KEGG" id="cil:EG358_11350"/>
<proteinExistence type="predicted"/>
<dbReference type="AlphaFoldDB" id="A0A381FF72"/>
<evidence type="ECO:0000313" key="2">
    <source>
        <dbReference type="EMBL" id="SIQ02165.1"/>
    </source>
</evidence>
<evidence type="ECO:0000313" key="4">
    <source>
        <dbReference type="Proteomes" id="UP000185725"/>
    </source>
</evidence>
<gene>
    <name evidence="3" type="ORF">NCTC13560_02910</name>
    <name evidence="2" type="ORF">SAMN05421682_10242</name>
</gene>
<dbReference type="Proteomes" id="UP000255231">
    <property type="component" value="Unassembled WGS sequence"/>
</dbReference>
<evidence type="ECO:0000256" key="1">
    <source>
        <dbReference type="SAM" id="Phobius"/>
    </source>
</evidence>
<keyword evidence="1" id="KW-0812">Transmembrane</keyword>
<feature type="transmembrane region" description="Helical" evidence="1">
    <location>
        <begin position="21"/>
        <end position="39"/>
    </location>
</feature>
<dbReference type="RefSeq" id="WP_076558118.1">
    <property type="nucleotide sequence ID" value="NZ_FTMF01000002.1"/>
</dbReference>
<organism evidence="3 5">
    <name type="scientific">Chryseobacterium indoltheticum</name>
    <dbReference type="NCBI Taxonomy" id="254"/>
    <lineage>
        <taxon>Bacteria</taxon>
        <taxon>Pseudomonadati</taxon>
        <taxon>Bacteroidota</taxon>
        <taxon>Flavobacteriia</taxon>
        <taxon>Flavobacteriales</taxon>
        <taxon>Weeksellaceae</taxon>
        <taxon>Chryseobacterium group</taxon>
        <taxon>Chryseobacterium</taxon>
    </lineage>
</organism>
<keyword evidence="1" id="KW-1133">Transmembrane helix</keyword>
<sequence length="98" mass="11124">MKKSFFERFSGSALCGNGKHSVFASLIIILTNSIISMPKIDFTEISRLVFNVGAATVILLMILVRNPRKIKVFFNWLIIQLHLESETKLLNALLLYLI</sequence>